<dbReference type="Gene3D" id="3.40.50.150">
    <property type="entry name" value="Vaccinia Virus protein VP39"/>
    <property type="match status" value="1"/>
</dbReference>
<evidence type="ECO:0000313" key="1">
    <source>
        <dbReference type="EMBL" id="BAO84046.1"/>
    </source>
</evidence>
<dbReference type="AlphaFoldDB" id="A0A060NNA4"/>
<evidence type="ECO:0000313" key="2">
    <source>
        <dbReference type="Proteomes" id="UP000066014"/>
    </source>
</evidence>
<dbReference type="SUPFAM" id="SSF53335">
    <property type="entry name" value="S-adenosyl-L-methionine-dependent methyltransferases"/>
    <property type="match status" value="1"/>
</dbReference>
<dbReference type="Pfam" id="PF07021">
    <property type="entry name" value="MetW"/>
    <property type="match status" value="1"/>
</dbReference>
<reference evidence="1 2" key="1">
    <citation type="journal article" date="2014" name="Nat. Commun.">
        <title>Physiological and genomic features of highly alkaliphilic hydrogen-utilizing Betaproteobacteria from a continental serpentinizing site.</title>
        <authorList>
            <person name="Suzuki S."/>
            <person name="Kuenen J.G."/>
            <person name="Schipper K."/>
            <person name="van der Velde S."/>
            <person name="Ishii S."/>
            <person name="Wu A."/>
            <person name="Sorokin D.Y."/>
            <person name="Tenney A."/>
            <person name="Meng X.Y."/>
            <person name="Morrill P.L."/>
            <person name="Kamagata Y."/>
            <person name="Muyzer G."/>
            <person name="Nealson K.H."/>
        </authorList>
    </citation>
    <scope>NUCLEOTIDE SEQUENCE [LARGE SCALE GENOMIC DNA]</scope>
    <source>
        <strain evidence="1 2">B1</strain>
    </source>
</reference>
<accession>A0A060NNA4</accession>
<dbReference type="OrthoDB" id="9792690at2"/>
<organism evidence="1 2">
    <name type="scientific">Serpentinimonas maccroryi</name>
    <dbReference type="NCBI Taxonomy" id="1458426"/>
    <lineage>
        <taxon>Bacteria</taxon>
        <taxon>Pseudomonadati</taxon>
        <taxon>Pseudomonadota</taxon>
        <taxon>Betaproteobacteria</taxon>
        <taxon>Burkholderiales</taxon>
        <taxon>Comamonadaceae</taxon>
        <taxon>Serpentinimonas</taxon>
    </lineage>
</organism>
<dbReference type="CDD" id="cd02440">
    <property type="entry name" value="AdoMet_MTases"/>
    <property type="match status" value="1"/>
</dbReference>
<dbReference type="HOGENOM" id="CLU_091323_0_0_4"/>
<protein>
    <submittedName>
        <fullName evidence="1">SAM-dependent methyltransferase</fullName>
    </submittedName>
</protein>
<keyword evidence="2" id="KW-1185">Reference proteome</keyword>
<dbReference type="InterPro" id="IPR010743">
    <property type="entry name" value="Methionine_synth_MetW"/>
</dbReference>
<sequence length="194" mass="21957">MSDRLLLESIARLVPTGARVLDLGCGDGALLAHLRQHHGCSGYGVEIDDAKVQLCLRRGINVLQLNLEDGLAMFEDDSFDLVLQIDTLQHLRNTEVMLRETARVGRAAIVAFPNFAHWPNRLRVLQGRMPVTKRLPYQWYDTPNIRVGTYTDFEVLAQRLGLHVSDCFGLHEGRELRWAPNWRASTAVFKLLKG</sequence>
<gene>
    <name evidence="1" type="ORF">SMCB_1818</name>
</gene>
<keyword evidence="1" id="KW-0808">Transferase</keyword>
<dbReference type="RefSeq" id="WP_045536443.1">
    <property type="nucleotide sequence ID" value="NZ_AP014569.1"/>
</dbReference>
<dbReference type="GO" id="GO:0008168">
    <property type="term" value="F:methyltransferase activity"/>
    <property type="evidence" value="ECO:0007669"/>
    <property type="project" value="UniProtKB-KW"/>
</dbReference>
<keyword evidence="1" id="KW-0489">Methyltransferase</keyword>
<dbReference type="NCBIfam" id="TIGR02081">
    <property type="entry name" value="metW"/>
    <property type="match status" value="1"/>
</dbReference>
<name>A0A060NNA4_9BURK</name>
<dbReference type="InterPro" id="IPR029063">
    <property type="entry name" value="SAM-dependent_MTases_sf"/>
</dbReference>
<dbReference type="KEGG" id="cbab:SMCB_1818"/>
<dbReference type="GO" id="GO:0032259">
    <property type="term" value="P:methylation"/>
    <property type="evidence" value="ECO:0007669"/>
    <property type="project" value="UniProtKB-KW"/>
</dbReference>
<dbReference type="EMBL" id="AP014569">
    <property type="protein sequence ID" value="BAO84046.1"/>
    <property type="molecule type" value="Genomic_DNA"/>
</dbReference>
<dbReference type="Proteomes" id="UP000066014">
    <property type="component" value="Chromosome"/>
</dbReference>
<dbReference type="STRING" id="1458426.SMCB_1818"/>
<proteinExistence type="predicted"/>